<dbReference type="GO" id="GO:0016209">
    <property type="term" value="F:antioxidant activity"/>
    <property type="evidence" value="ECO:0007669"/>
    <property type="project" value="InterPro"/>
</dbReference>
<dbReference type="SUPFAM" id="SSF52833">
    <property type="entry name" value="Thioredoxin-like"/>
    <property type="match status" value="1"/>
</dbReference>
<dbReference type="RefSeq" id="WP_220202336.1">
    <property type="nucleotide sequence ID" value="NZ_BNJK01000001.1"/>
</dbReference>
<dbReference type="InterPro" id="IPR000866">
    <property type="entry name" value="AhpC/TSA"/>
</dbReference>
<organism evidence="2 3">
    <name type="scientific">Reticulibacter mediterranei</name>
    <dbReference type="NCBI Taxonomy" id="2778369"/>
    <lineage>
        <taxon>Bacteria</taxon>
        <taxon>Bacillati</taxon>
        <taxon>Chloroflexota</taxon>
        <taxon>Ktedonobacteria</taxon>
        <taxon>Ktedonobacterales</taxon>
        <taxon>Reticulibacteraceae</taxon>
        <taxon>Reticulibacter</taxon>
    </lineage>
</organism>
<dbReference type="GO" id="GO:0016491">
    <property type="term" value="F:oxidoreductase activity"/>
    <property type="evidence" value="ECO:0007669"/>
    <property type="project" value="InterPro"/>
</dbReference>
<dbReference type="InterPro" id="IPR036249">
    <property type="entry name" value="Thioredoxin-like_sf"/>
</dbReference>
<dbReference type="EMBL" id="BNJK01000001">
    <property type="protein sequence ID" value="GHO91441.1"/>
    <property type="molecule type" value="Genomic_DNA"/>
</dbReference>
<proteinExistence type="predicted"/>
<dbReference type="AlphaFoldDB" id="A0A8J3IJS0"/>
<dbReference type="Proteomes" id="UP000597444">
    <property type="component" value="Unassembled WGS sequence"/>
</dbReference>
<gene>
    <name evidence="2" type="ORF">KSF_014890</name>
</gene>
<name>A0A8J3IJS0_9CHLR</name>
<dbReference type="Gene3D" id="3.40.30.10">
    <property type="entry name" value="Glutaredoxin"/>
    <property type="match status" value="1"/>
</dbReference>
<sequence length="163" mass="18342">MTHNDTSYPTLETGQIIPAFSLPGPDGMPHSPWDYKQREHLLLLFVQSAKAGQDLLQTFARHYPDFREEACAILAITADPVITNLQAQEELRLPFPLLSDPQGNVIAHYTFWDSATHKLHPGIVLADRYGALYQQETAANEAELPAITEWLESLQYLNKLCTP</sequence>
<reference evidence="2" key="1">
    <citation type="submission" date="2020-10" db="EMBL/GenBank/DDBJ databases">
        <title>Taxonomic study of unclassified bacteria belonging to the class Ktedonobacteria.</title>
        <authorList>
            <person name="Yabe S."/>
            <person name="Wang C.M."/>
            <person name="Zheng Y."/>
            <person name="Sakai Y."/>
            <person name="Cavaletti L."/>
            <person name="Monciardini P."/>
            <person name="Donadio S."/>
        </authorList>
    </citation>
    <scope>NUCLEOTIDE SEQUENCE</scope>
    <source>
        <strain evidence="2">ID150040</strain>
    </source>
</reference>
<accession>A0A8J3IJS0</accession>
<evidence type="ECO:0000259" key="1">
    <source>
        <dbReference type="Pfam" id="PF00578"/>
    </source>
</evidence>
<comment type="caution">
    <text evidence="2">The sequence shown here is derived from an EMBL/GenBank/DDBJ whole genome shotgun (WGS) entry which is preliminary data.</text>
</comment>
<keyword evidence="3" id="KW-1185">Reference proteome</keyword>
<protein>
    <recommendedName>
        <fullName evidence="1">Alkyl hydroperoxide reductase subunit C/ Thiol specific antioxidant domain-containing protein</fullName>
    </recommendedName>
</protein>
<dbReference type="Pfam" id="PF00578">
    <property type="entry name" value="AhpC-TSA"/>
    <property type="match status" value="1"/>
</dbReference>
<evidence type="ECO:0000313" key="2">
    <source>
        <dbReference type="EMBL" id="GHO91441.1"/>
    </source>
</evidence>
<feature type="domain" description="Alkyl hydroperoxide reductase subunit C/ Thiol specific antioxidant" evidence="1">
    <location>
        <begin position="14"/>
        <end position="131"/>
    </location>
</feature>
<evidence type="ECO:0000313" key="3">
    <source>
        <dbReference type="Proteomes" id="UP000597444"/>
    </source>
</evidence>